<evidence type="ECO:0000313" key="3">
    <source>
        <dbReference type="Proteomes" id="UP000670527"/>
    </source>
</evidence>
<dbReference type="EMBL" id="JAGETX010000009">
    <property type="protein sequence ID" value="MBO3272164.1"/>
    <property type="molecule type" value="Genomic_DNA"/>
</dbReference>
<dbReference type="RefSeq" id="WP_208308433.1">
    <property type="nucleotide sequence ID" value="NZ_JAGETX010000009.1"/>
</dbReference>
<feature type="signal peptide" evidence="1">
    <location>
        <begin position="1"/>
        <end position="23"/>
    </location>
</feature>
<keyword evidence="3" id="KW-1185">Reference proteome</keyword>
<evidence type="ECO:0000313" key="2">
    <source>
        <dbReference type="EMBL" id="MBO3272164.1"/>
    </source>
</evidence>
<comment type="caution">
    <text evidence="2">The sequence shown here is derived from an EMBL/GenBank/DDBJ whole genome shotgun (WGS) entry which is preliminary data.</text>
</comment>
<feature type="chain" id="PRO_5047132736" evidence="1">
    <location>
        <begin position="24"/>
        <end position="216"/>
    </location>
</feature>
<keyword evidence="1" id="KW-0732">Signal</keyword>
<reference evidence="2 3" key="1">
    <citation type="submission" date="2021-03" db="EMBL/GenBank/DDBJ databases">
        <authorList>
            <person name="Kim M.K."/>
        </authorList>
    </citation>
    <scope>NUCLEOTIDE SEQUENCE [LARGE SCALE GENOMIC DNA]</scope>
    <source>
        <strain evidence="2 3">BT507</strain>
    </source>
</reference>
<evidence type="ECO:0000256" key="1">
    <source>
        <dbReference type="SAM" id="SignalP"/>
    </source>
</evidence>
<gene>
    <name evidence="2" type="ORF">J4D97_16015</name>
</gene>
<organism evidence="2 3">
    <name type="scientific">Hymenobacter defluvii</name>
    <dbReference type="NCBI Taxonomy" id="2054411"/>
    <lineage>
        <taxon>Bacteria</taxon>
        <taxon>Pseudomonadati</taxon>
        <taxon>Bacteroidota</taxon>
        <taxon>Cytophagia</taxon>
        <taxon>Cytophagales</taxon>
        <taxon>Hymenobacteraceae</taxon>
        <taxon>Hymenobacter</taxon>
    </lineage>
</organism>
<name>A0ABS3TES9_9BACT</name>
<proteinExistence type="predicted"/>
<dbReference type="Proteomes" id="UP000670527">
    <property type="component" value="Unassembled WGS sequence"/>
</dbReference>
<protein>
    <submittedName>
        <fullName evidence="2">Uncharacterized protein</fullName>
    </submittedName>
</protein>
<accession>A0ABS3TES9</accession>
<sequence>MKKHLSMLGVVAGLLLAAPAAYAQAVVWVPIAESQAKAQVGHQGFLTTLKAIGNTIQDAGNDAQAITATVTKVTSEMHDEWYSGLLKVGGIVRDYKRVRSMWDYQQRILTLYSQNITTLRQHPGLTPRQVQAMVKGYTTLLTENVNMLDDLSSILTPQMAKLDDADRMKMINKLAGRIEHQYQLVSYFTRRNYAIAQAQEGQNIEQRLLTSLYGPK</sequence>